<dbReference type="Proteomes" id="UP000234483">
    <property type="component" value="Unassembled WGS sequence"/>
</dbReference>
<evidence type="ECO:0000313" key="2">
    <source>
        <dbReference type="EMBL" id="PLR09964.1"/>
    </source>
</evidence>
<organism evidence="2 3">
    <name type="scientific">Caulobacter flavus</name>
    <dbReference type="NCBI Taxonomy" id="1679497"/>
    <lineage>
        <taxon>Bacteria</taxon>
        <taxon>Pseudomonadati</taxon>
        <taxon>Pseudomonadota</taxon>
        <taxon>Alphaproteobacteria</taxon>
        <taxon>Caulobacterales</taxon>
        <taxon>Caulobacteraceae</taxon>
        <taxon>Caulobacter</taxon>
    </lineage>
</organism>
<proteinExistence type="predicted"/>
<dbReference type="OrthoDB" id="8444549at2"/>
<dbReference type="EMBL" id="PJRQ01000039">
    <property type="protein sequence ID" value="PLR09964.1"/>
    <property type="molecule type" value="Genomic_DNA"/>
</dbReference>
<reference evidence="1 4" key="2">
    <citation type="submission" date="2018-01" db="EMBL/GenBank/DDBJ databases">
        <title>Complete genome sequence of Caulobacter flavus RHGG3.</title>
        <authorList>
            <person name="Yang E."/>
        </authorList>
    </citation>
    <scope>NUCLEOTIDE SEQUENCE [LARGE SCALE GENOMIC DNA]</scope>
    <source>
        <strain evidence="1 4">RHGG3</strain>
    </source>
</reference>
<reference evidence="2 3" key="1">
    <citation type="submission" date="2017-12" db="EMBL/GenBank/DDBJ databases">
        <title>The genome sequence of Caulobacter flavus CGMCC1 15093.</title>
        <authorList>
            <person name="Gao J."/>
            <person name="Mao X."/>
            <person name="Sun J."/>
        </authorList>
    </citation>
    <scope>NUCLEOTIDE SEQUENCE [LARGE SCALE GENOMIC DNA]</scope>
    <source>
        <strain evidence="2 3">CGMCC1 15093</strain>
    </source>
</reference>
<dbReference type="Proteomes" id="UP000281192">
    <property type="component" value="Chromosome"/>
</dbReference>
<dbReference type="AlphaFoldDB" id="A0A2N5CQ74"/>
<evidence type="ECO:0000313" key="4">
    <source>
        <dbReference type="Proteomes" id="UP000281192"/>
    </source>
</evidence>
<sequence length="421" mass="46592">MLYDAEARKAASEAYPELGLDKLDVELGFYEGAMGSGNIAPSPSTLKAALKIAEDPASIWRSVILKVLAPNVGPAAFNDRVKWIEETPEAFEDALLEVDRRQAEDGRILLIVFDALDVLATDWDSIRTLTRGLARLALEMSARKAIRIKMFMRHDQFEDMRRKTFADFSKLRTAAVALTWEPEDLYGVLFTRIWRDNSARPVLAQLGKELQLQLDLSKSDLPELIKVSPSHQEALFATIAGEFMGTNKKRGRTYTWMPKHLADAHGETSLRSFLIALKEAADRSSSAIETAIDHVGINAGVLKASDTRLEELREDHPWVDDALNALSGLTVPCAESDVTELWRAAGTVDLIVSHTNDARPAAPIQLDAPEFATVPEKALLAALIDLAVIERRSAEKVNVPDIFRVAARIKRRGGIAPRPKR</sequence>
<keyword evidence="4" id="KW-1185">Reference proteome</keyword>
<dbReference type="EMBL" id="CP026100">
    <property type="protein sequence ID" value="AYV46244.1"/>
    <property type="molecule type" value="Genomic_DNA"/>
</dbReference>
<gene>
    <name evidence="1" type="ORF">C1707_08240</name>
    <name evidence="2" type="ORF">CFHF_17905</name>
</gene>
<protein>
    <recommendedName>
        <fullName evidence="5">KAP NTPase domain-containing protein</fullName>
    </recommendedName>
</protein>
<name>A0A2N5CQ74_9CAUL</name>
<evidence type="ECO:0000313" key="1">
    <source>
        <dbReference type="EMBL" id="AYV46244.1"/>
    </source>
</evidence>
<dbReference type="KEGG" id="cfh:C1707_08240"/>
<evidence type="ECO:0000313" key="3">
    <source>
        <dbReference type="Proteomes" id="UP000234483"/>
    </source>
</evidence>
<evidence type="ECO:0008006" key="5">
    <source>
        <dbReference type="Google" id="ProtNLM"/>
    </source>
</evidence>
<accession>A0A2N5CQ74</accession>